<evidence type="ECO:0000256" key="1">
    <source>
        <dbReference type="SAM" id="MobiDB-lite"/>
    </source>
</evidence>
<dbReference type="InterPro" id="IPR018997">
    <property type="entry name" value="PUB_domain"/>
</dbReference>
<feature type="region of interest" description="Disordered" evidence="1">
    <location>
        <begin position="247"/>
        <end position="268"/>
    </location>
</feature>
<dbReference type="InterPro" id="IPR036339">
    <property type="entry name" value="PUB-like_dom_sf"/>
</dbReference>
<dbReference type="PANTHER" id="PTHR23153:SF38">
    <property type="entry name" value="UBX DOMAIN-CONTAINING PROTEIN 6"/>
    <property type="match status" value="1"/>
</dbReference>
<dbReference type="PROSITE" id="PS50053">
    <property type="entry name" value="UBIQUITIN_2"/>
    <property type="match status" value="1"/>
</dbReference>
<gene>
    <name evidence="3" type="ORF">NSK_002016</name>
</gene>
<dbReference type="InterPro" id="IPR000626">
    <property type="entry name" value="Ubiquitin-like_dom"/>
</dbReference>
<dbReference type="EMBL" id="SDOX01000007">
    <property type="protein sequence ID" value="TFJ86928.1"/>
    <property type="molecule type" value="Genomic_DNA"/>
</dbReference>
<proteinExistence type="predicted"/>
<evidence type="ECO:0000313" key="4">
    <source>
        <dbReference type="Proteomes" id="UP000355283"/>
    </source>
</evidence>
<accession>A0A4D9DE04</accession>
<dbReference type="CDD" id="cd09212">
    <property type="entry name" value="PUB"/>
    <property type="match status" value="1"/>
</dbReference>
<keyword evidence="4" id="KW-1185">Reference proteome</keyword>
<dbReference type="Gene3D" id="3.10.20.90">
    <property type="entry name" value="Phosphatidylinositol 3-kinase Catalytic Subunit, Chain A, domain 1"/>
    <property type="match status" value="1"/>
</dbReference>
<dbReference type="Pfam" id="PF09409">
    <property type="entry name" value="PUB"/>
    <property type="match status" value="1"/>
</dbReference>
<name>A0A4D9DE04_9STRA</name>
<dbReference type="SMART" id="SM00213">
    <property type="entry name" value="UBQ"/>
    <property type="match status" value="1"/>
</dbReference>
<dbReference type="PANTHER" id="PTHR23153">
    <property type="entry name" value="UBX-RELATED"/>
    <property type="match status" value="1"/>
</dbReference>
<feature type="compositionally biased region" description="Polar residues" evidence="1">
    <location>
        <begin position="335"/>
        <end position="344"/>
    </location>
</feature>
<dbReference type="Gene3D" id="1.20.58.2190">
    <property type="match status" value="1"/>
</dbReference>
<dbReference type="CDD" id="cd17039">
    <property type="entry name" value="Ubl_ubiquitin_like"/>
    <property type="match status" value="1"/>
</dbReference>
<dbReference type="GO" id="GO:0005737">
    <property type="term" value="C:cytoplasm"/>
    <property type="evidence" value="ECO:0007669"/>
    <property type="project" value="TreeGrafter"/>
</dbReference>
<feature type="region of interest" description="Disordered" evidence="1">
    <location>
        <begin position="97"/>
        <end position="134"/>
    </location>
</feature>
<feature type="region of interest" description="Disordered" evidence="1">
    <location>
        <begin position="335"/>
        <end position="424"/>
    </location>
</feature>
<dbReference type="SUPFAM" id="SSF143503">
    <property type="entry name" value="PUG domain-like"/>
    <property type="match status" value="1"/>
</dbReference>
<dbReference type="SUPFAM" id="SSF54236">
    <property type="entry name" value="Ubiquitin-like"/>
    <property type="match status" value="1"/>
</dbReference>
<feature type="domain" description="Ubiquitin-like" evidence="2">
    <location>
        <begin position="11"/>
        <end position="86"/>
    </location>
</feature>
<evidence type="ECO:0000313" key="3">
    <source>
        <dbReference type="EMBL" id="TFJ86928.1"/>
    </source>
</evidence>
<dbReference type="Pfam" id="PF00240">
    <property type="entry name" value="ubiquitin"/>
    <property type="match status" value="1"/>
</dbReference>
<dbReference type="InterPro" id="IPR029071">
    <property type="entry name" value="Ubiquitin-like_domsf"/>
</dbReference>
<feature type="compositionally biased region" description="Gly residues" evidence="1">
    <location>
        <begin position="394"/>
        <end position="408"/>
    </location>
</feature>
<reference evidence="3 4" key="1">
    <citation type="submission" date="2019-01" db="EMBL/GenBank/DDBJ databases">
        <title>Nuclear Genome Assembly of the Microalgal Biofuel strain Nannochloropsis salina CCMP1776.</title>
        <authorList>
            <person name="Hovde B."/>
        </authorList>
    </citation>
    <scope>NUCLEOTIDE SEQUENCE [LARGE SCALE GENOMIC DNA]</scope>
    <source>
        <strain evidence="3 4">CCMP1776</strain>
    </source>
</reference>
<organism evidence="3 4">
    <name type="scientific">Nannochloropsis salina CCMP1776</name>
    <dbReference type="NCBI Taxonomy" id="1027361"/>
    <lineage>
        <taxon>Eukaryota</taxon>
        <taxon>Sar</taxon>
        <taxon>Stramenopiles</taxon>
        <taxon>Ochrophyta</taxon>
        <taxon>Eustigmatophyceae</taxon>
        <taxon>Eustigmatales</taxon>
        <taxon>Monodopsidaceae</taxon>
        <taxon>Microchloropsis</taxon>
        <taxon>Microchloropsis salina</taxon>
    </lineage>
</organism>
<sequence>MDKADGDDGKIVIKVKTLKGGGENSVSLKVVPNTTIGELKAQIAASALEVPCESQRLVFQGCMLKDDRKTLAEHKLTEGSCVLLSVLSPSVSNSGSSASPSIACPAPSSLPSNNPTSSNPTSLPSPVTPSPSSTASPAVVILRAAIAGVRSSNSTEVGTLALQTLSTMLGNIIANPMEEKFRQFKKSNPAFLRRVGSASGTGAILRAAGFQESAQAWHLQPSEQGWGVLCTAKGEIDAAIAALPPSLPPPGPGASGRQPAMAGLGGGLGGGDGGGRGAGMDPTMLATLMGMMQSNPALRAQALRMFGASNGPGQTRDVEALLNNPALVNQLAQQYETMHSQGQQPHPHVGLPGGTAGQPQGPRPAPSTAQASSTTGGITPGAGGLDFSALLNQMGGGGGGGGGGGTSGRGFSPPQAEAELTEDELVQQAIERSLRET</sequence>
<protein>
    <recommendedName>
        <fullName evidence="2">Ubiquitin-like domain-containing protein</fullName>
    </recommendedName>
</protein>
<dbReference type="Proteomes" id="UP000355283">
    <property type="component" value="Unassembled WGS sequence"/>
</dbReference>
<feature type="compositionally biased region" description="Polar residues" evidence="1">
    <location>
        <begin position="367"/>
        <end position="377"/>
    </location>
</feature>
<dbReference type="AlphaFoldDB" id="A0A4D9DE04"/>
<evidence type="ECO:0000259" key="2">
    <source>
        <dbReference type="PROSITE" id="PS50053"/>
    </source>
</evidence>
<comment type="caution">
    <text evidence="3">The sequence shown here is derived from an EMBL/GenBank/DDBJ whole genome shotgun (WGS) entry which is preliminary data.</text>
</comment>
<dbReference type="OrthoDB" id="47788at2759"/>
<dbReference type="SMART" id="SM00580">
    <property type="entry name" value="PUG"/>
    <property type="match status" value="1"/>
</dbReference>